<feature type="transmembrane region" description="Helical" evidence="6">
    <location>
        <begin position="189"/>
        <end position="209"/>
    </location>
</feature>
<dbReference type="PANTHER" id="PTHR23503">
    <property type="entry name" value="SOLUTE CARRIER FAMILY 2"/>
    <property type="match status" value="1"/>
</dbReference>
<dbReference type="GeneID" id="106805444"/>
<evidence type="ECO:0000259" key="7">
    <source>
        <dbReference type="PROSITE" id="PS50850"/>
    </source>
</evidence>
<feature type="transmembrane region" description="Helical" evidence="6">
    <location>
        <begin position="68"/>
        <end position="87"/>
    </location>
</feature>
<dbReference type="PANTHER" id="PTHR23503:SF8">
    <property type="entry name" value="FACILITATED GLUCOSE TRANSPORTER PROTEIN 1"/>
    <property type="match status" value="1"/>
</dbReference>
<evidence type="ECO:0000313" key="8">
    <source>
        <dbReference type="Proteomes" id="UP000695022"/>
    </source>
</evidence>
<proteinExistence type="predicted"/>
<dbReference type="PROSITE" id="PS50850">
    <property type="entry name" value="MFS"/>
    <property type="match status" value="1"/>
</dbReference>
<evidence type="ECO:0000256" key="4">
    <source>
        <dbReference type="ARBA" id="ARBA00022989"/>
    </source>
</evidence>
<dbReference type="InterPro" id="IPR036259">
    <property type="entry name" value="MFS_trans_sf"/>
</dbReference>
<keyword evidence="3 6" id="KW-0812">Transmembrane</keyword>
<feature type="transmembrane region" description="Helical" evidence="6">
    <location>
        <begin position="277"/>
        <end position="299"/>
    </location>
</feature>
<feature type="transmembrane region" description="Helical" evidence="6">
    <location>
        <begin position="343"/>
        <end position="363"/>
    </location>
</feature>
<keyword evidence="8" id="KW-1185">Reference proteome</keyword>
<keyword evidence="5 6" id="KW-0472">Membrane</keyword>
<dbReference type="InterPro" id="IPR005829">
    <property type="entry name" value="Sugar_transporter_CS"/>
</dbReference>
<dbReference type="InterPro" id="IPR045263">
    <property type="entry name" value="GLUT"/>
</dbReference>
<dbReference type="PROSITE" id="PS00216">
    <property type="entry name" value="SUGAR_TRANSPORT_1"/>
    <property type="match status" value="1"/>
</dbReference>
<accession>A0ABM1DRD9</accession>
<organism evidence="8 9">
    <name type="scientific">Priapulus caudatus</name>
    <name type="common">Priapulid worm</name>
    <dbReference type="NCBI Taxonomy" id="37621"/>
    <lineage>
        <taxon>Eukaryota</taxon>
        <taxon>Metazoa</taxon>
        <taxon>Ecdysozoa</taxon>
        <taxon>Scalidophora</taxon>
        <taxon>Priapulida</taxon>
        <taxon>Priapulimorpha</taxon>
        <taxon>Priapulimorphida</taxon>
        <taxon>Priapulidae</taxon>
        <taxon>Priapulus</taxon>
    </lineage>
</organism>
<comment type="subcellular location">
    <subcellularLocation>
        <location evidence="1">Membrane</location>
        <topology evidence="1">Multi-pass membrane protein</topology>
    </subcellularLocation>
</comment>
<evidence type="ECO:0000256" key="2">
    <source>
        <dbReference type="ARBA" id="ARBA00022448"/>
    </source>
</evidence>
<dbReference type="Pfam" id="PF00083">
    <property type="entry name" value="Sugar_tr"/>
    <property type="match status" value="1"/>
</dbReference>
<dbReference type="SUPFAM" id="SSF103473">
    <property type="entry name" value="MFS general substrate transporter"/>
    <property type="match status" value="1"/>
</dbReference>
<gene>
    <name evidence="9" type="primary">LOC106805444</name>
</gene>
<dbReference type="InterPro" id="IPR005828">
    <property type="entry name" value="MFS_sugar_transport-like"/>
</dbReference>
<dbReference type="Gene3D" id="1.20.1250.20">
    <property type="entry name" value="MFS general substrate transporter like domains"/>
    <property type="match status" value="1"/>
</dbReference>
<dbReference type="Proteomes" id="UP000695022">
    <property type="component" value="Unplaced"/>
</dbReference>
<protein>
    <submittedName>
        <fullName evidence="9">Solute carrier family 2, facilitated glucose transporter member 1-like</fullName>
    </submittedName>
</protein>
<name>A0ABM1DRD9_PRICU</name>
<feature type="transmembrane region" description="Helical" evidence="6">
    <location>
        <begin position="160"/>
        <end position="177"/>
    </location>
</feature>
<feature type="transmembrane region" description="Helical" evidence="6">
    <location>
        <begin position="123"/>
        <end position="148"/>
    </location>
</feature>
<evidence type="ECO:0000256" key="1">
    <source>
        <dbReference type="ARBA" id="ARBA00004141"/>
    </source>
</evidence>
<evidence type="ECO:0000256" key="3">
    <source>
        <dbReference type="ARBA" id="ARBA00022692"/>
    </source>
</evidence>
<feature type="transmembrane region" description="Helical" evidence="6">
    <location>
        <begin position="99"/>
        <end position="117"/>
    </location>
</feature>
<evidence type="ECO:0000256" key="6">
    <source>
        <dbReference type="SAM" id="Phobius"/>
    </source>
</evidence>
<dbReference type="InterPro" id="IPR020846">
    <property type="entry name" value="MFS_dom"/>
</dbReference>
<feature type="domain" description="Major facilitator superfamily (MFS) profile" evidence="7">
    <location>
        <begin position="18"/>
        <end position="369"/>
    </location>
</feature>
<keyword evidence="2" id="KW-0813">Transport</keyword>
<evidence type="ECO:0000256" key="5">
    <source>
        <dbReference type="ARBA" id="ARBA00023136"/>
    </source>
</evidence>
<feature type="transmembrane region" description="Helical" evidence="6">
    <location>
        <begin position="319"/>
        <end position="336"/>
    </location>
</feature>
<sequence>MGCGNPCVGMTWALARTAIIVVIGTTYLFGYNMVVINNPKRVLQNFYNTSYASRNDGTPMSDKTFTGLWSFTAAIYSIGILSASFLTGRLANRFGRKRLMLMNSVVVLAGCLLMGLSKKANSFEMIIVGRLVFGLAAGFSSVATLYFMEISPRHLRGAMGGLYEFGFATSMLLSQLLGLEEVFGNEKFWTLLLCITAITTVFQLVSLPFSPESPRFLLCSQQKEKEALESLQFFRGTTDPEELREELEELRHEHQSQKTRQNLSMLEIIKDPTLRNALYVSFAVHLSLQLGGVIPVLYFSTHLFNKAGVAYGESAHASLGIGCVKILMNLFSMFVIERFGRRLPELVGCGGQAIMLVLLTITMHDSFTV</sequence>
<evidence type="ECO:0000313" key="9">
    <source>
        <dbReference type="RefSeq" id="XP_014662510.1"/>
    </source>
</evidence>
<keyword evidence="4 6" id="KW-1133">Transmembrane helix</keyword>
<reference evidence="9" key="1">
    <citation type="submission" date="2025-08" db="UniProtKB">
        <authorList>
            <consortium name="RefSeq"/>
        </authorList>
    </citation>
    <scope>IDENTIFICATION</scope>
</reference>
<dbReference type="RefSeq" id="XP_014662510.1">
    <property type="nucleotide sequence ID" value="XM_014807024.1"/>
</dbReference>
<feature type="transmembrane region" description="Helical" evidence="6">
    <location>
        <begin position="12"/>
        <end position="31"/>
    </location>
</feature>